<dbReference type="Pfam" id="PF02566">
    <property type="entry name" value="OsmC"/>
    <property type="match status" value="1"/>
</dbReference>
<dbReference type="GO" id="GO:0016787">
    <property type="term" value="F:hydrolase activity"/>
    <property type="evidence" value="ECO:0007669"/>
    <property type="project" value="UniProtKB-KW"/>
</dbReference>
<dbReference type="SUPFAM" id="SSF82784">
    <property type="entry name" value="OsmC-like"/>
    <property type="match status" value="1"/>
</dbReference>
<keyword evidence="3" id="KW-0575">Peroxidase</keyword>
<feature type="region of interest" description="Disordered" evidence="1">
    <location>
        <begin position="401"/>
        <end position="420"/>
    </location>
</feature>
<organism evidence="3 4">
    <name type="scientific">Rhodocista pekingensis</name>
    <dbReference type="NCBI Taxonomy" id="201185"/>
    <lineage>
        <taxon>Bacteria</taxon>
        <taxon>Pseudomonadati</taxon>
        <taxon>Pseudomonadota</taxon>
        <taxon>Alphaproteobacteria</taxon>
        <taxon>Rhodospirillales</taxon>
        <taxon>Azospirillaceae</taxon>
        <taxon>Rhodocista</taxon>
    </lineage>
</organism>
<feature type="domain" description="AB hydrolase-1" evidence="2">
    <location>
        <begin position="35"/>
        <end position="244"/>
    </location>
</feature>
<dbReference type="Gene3D" id="3.40.50.1820">
    <property type="entry name" value="alpha/beta hydrolase"/>
    <property type="match status" value="1"/>
</dbReference>
<dbReference type="Pfam" id="PF12697">
    <property type="entry name" value="Abhydrolase_6"/>
    <property type="match status" value="1"/>
</dbReference>
<reference evidence="4" key="1">
    <citation type="journal article" date="2019" name="Int. J. Syst. Evol. Microbiol.">
        <title>The Global Catalogue of Microorganisms (GCM) 10K type strain sequencing project: providing services to taxonomists for standard genome sequencing and annotation.</title>
        <authorList>
            <consortium name="The Broad Institute Genomics Platform"/>
            <consortium name="The Broad Institute Genome Sequencing Center for Infectious Disease"/>
            <person name="Wu L."/>
            <person name="Ma J."/>
        </authorList>
    </citation>
    <scope>NUCLEOTIDE SEQUENCE [LARGE SCALE GENOMIC DNA]</scope>
    <source>
        <strain evidence="4">CGMCC 1.16275</strain>
    </source>
</reference>
<evidence type="ECO:0000313" key="4">
    <source>
        <dbReference type="Proteomes" id="UP001596456"/>
    </source>
</evidence>
<keyword evidence="3" id="KW-0378">Hydrolase</keyword>
<keyword evidence="3" id="KW-0560">Oxidoreductase</keyword>
<accession>A0ABW2KPX2</accession>
<gene>
    <name evidence="3" type="ORF">ACFQPS_02430</name>
</gene>
<dbReference type="InterPro" id="IPR015946">
    <property type="entry name" value="KH_dom-like_a/b"/>
</dbReference>
<keyword evidence="4" id="KW-1185">Reference proteome</keyword>
<evidence type="ECO:0000259" key="2">
    <source>
        <dbReference type="Pfam" id="PF12697"/>
    </source>
</evidence>
<dbReference type="InterPro" id="IPR003718">
    <property type="entry name" value="OsmC/Ohr_fam"/>
</dbReference>
<protein>
    <submittedName>
        <fullName evidence="3">Bifunctional alpha/beta hydrolase/OsmC family protein</fullName>
        <ecNumber evidence="3">1.11.1.-</ecNumber>
        <ecNumber evidence="3">3.-.-.-</ecNumber>
    </submittedName>
</protein>
<dbReference type="EC" id="3.-.-.-" evidence="3"/>
<dbReference type="InterPro" id="IPR029058">
    <property type="entry name" value="AB_hydrolase_fold"/>
</dbReference>
<dbReference type="EC" id="1.11.1.-" evidence="3"/>
<dbReference type="GO" id="GO:0004601">
    <property type="term" value="F:peroxidase activity"/>
    <property type="evidence" value="ECO:0007669"/>
    <property type="project" value="UniProtKB-KW"/>
</dbReference>
<dbReference type="PANTHER" id="PTHR39624:SF2">
    <property type="entry name" value="OSMC-LIKE PROTEIN"/>
    <property type="match status" value="1"/>
</dbReference>
<dbReference type="InterPro" id="IPR036102">
    <property type="entry name" value="OsmC/Ohrsf"/>
</dbReference>
<dbReference type="Gene3D" id="3.30.300.20">
    <property type="match status" value="1"/>
</dbReference>
<dbReference type="RefSeq" id="WP_377356144.1">
    <property type="nucleotide sequence ID" value="NZ_JBHTCM010000004.1"/>
</dbReference>
<name>A0ABW2KPX2_9PROT</name>
<dbReference type="InterPro" id="IPR000073">
    <property type="entry name" value="AB_hydrolase_1"/>
</dbReference>
<feature type="compositionally biased region" description="Gly residues" evidence="1">
    <location>
        <begin position="408"/>
        <end position="420"/>
    </location>
</feature>
<sequence>MSLTSTRQFDFTGGSGHRLSGRLDLPTGEPRAAALFAHCFTCSKDHHASVRISRALAERGFAVLRFDFTGLGNSAGDFANTGFSSNVGDLAAAARALADAVAPPRLLLGHSLGGAAVIRAAAALPEVGAVVTVNAPFGPEHLRRLVAGREAEIAAEGRVLIEIGGRSFPITADFLEDIGDQPMAEALTALGRPLLVFHDPGDPVVPVENADRILAAACHPKSFIALDGAGHLVADRDDAARVAEIAAVWAARALRLAPADSGAAPRNEVGRASVREAGDSRLGVLVTTGGQVFRADEPPPVGGGSGPDPYQLLLAALGACTVMTLRLYAERKGWPLAGVAVDLAHGKVDGSGGGRVDRFDRRLILKGPLDAGQRQRLLEIAGRCPVHRTLESVPEILTVLDEGEGREPGPGGRVAGGTQR</sequence>
<dbReference type="EMBL" id="JBHTCM010000004">
    <property type="protein sequence ID" value="MFC7332007.1"/>
    <property type="molecule type" value="Genomic_DNA"/>
</dbReference>
<evidence type="ECO:0000313" key="3">
    <source>
        <dbReference type="EMBL" id="MFC7332007.1"/>
    </source>
</evidence>
<dbReference type="Proteomes" id="UP001596456">
    <property type="component" value="Unassembled WGS sequence"/>
</dbReference>
<proteinExistence type="predicted"/>
<dbReference type="SUPFAM" id="SSF53474">
    <property type="entry name" value="alpha/beta-Hydrolases"/>
    <property type="match status" value="1"/>
</dbReference>
<dbReference type="PANTHER" id="PTHR39624">
    <property type="entry name" value="PROTEIN INVOLVED IN RIMO-MEDIATED BETA-METHYLTHIOLATION OF RIBOSOMAL PROTEIN S12 YCAO"/>
    <property type="match status" value="1"/>
</dbReference>
<comment type="caution">
    <text evidence="3">The sequence shown here is derived from an EMBL/GenBank/DDBJ whole genome shotgun (WGS) entry which is preliminary data.</text>
</comment>
<evidence type="ECO:0000256" key="1">
    <source>
        <dbReference type="SAM" id="MobiDB-lite"/>
    </source>
</evidence>